<sequence length="929" mass="99010">MESLLIDSRIRRLGRARANLSEGDNGCAEFQLRPAPLRLGRRAQPNAVFHHTPELVSPRRSPARRSVTSGFSLRTSNGPPSPSHSTPPSDEESDLSEQGDDEQASLGVGAMGSPYSDLTKSPPPTRAEKTSPLSQESLSESMPASTIIRRPMQELANIGNVKEQSDSCKVFNSWRSSTPALDQTPTGQRSGQVLAGHGIGTMEKEGRHVPTGDLSVRMLAEVKHAAHYTVAERRRLFEGHQVPHPANVALSGVSGTAGRSQAPEGVGAAVRQTFVTTRSVPVSPARQHRQGLVEPPISSSHTNGPLAKITLSGIAKLRHSFEEPLGLAAQVARADKTPQRPQSRFVCDKSPSKPAMAESNDSGSSQAPASTPSSNVFKTVTETAHDLAIVRAHHNVHFSPVNTPGDRPGQVSSRPTPGQAPRDRDCAPVLAAHKPEGGQPQSLSSGAVRRGQRGQPPPVTPTRPVRRSSVLHSSPVHYLLRSARGNSGLEALGTTEEGLARSEPRRYHDMDKCQGTRSCPRKVADLCRLFDVPSTGHAPFSTPRRQKTGTGIPGSSEALPTSTLKNAKPKLRTADEIEVKLAPSPSKLKSQEKTNGRPCTVTTDEGESPLKQKIHLFEDLGSSDAVDEITAAHPRPRDSGTGSPVRQAEIGVTVRKSGTRRGKRAVGILRKISKSLDIHGSRDTQEVPLKNGSQAWLVGTAAVQMPRKKIVKRRLKKQPPVLAAEAAADSKASAAAQQNYEQQDFRSAVAELSSYERQMKQMPELGSKGSTRGRGLFKRKSLPFLKGIPALQDSNDTHNPKDSNSSKGCSAKLAPGTAGVTSGLVTRGSAQGRAETLRRRFSASLSKAMNPFRSVPEAAPHPGGKRGAGSGPRANSPAASGRTASNGSGSNTAAVSVVRCNLQHPKPIRGSEVSLLIGLCEEMGSKRRR</sequence>
<gene>
    <name evidence="3" type="primary">20350181</name>
    <name evidence="2" type="ORF">GGTG_09723</name>
</gene>
<accession>J3P888</accession>
<organism evidence="2">
    <name type="scientific">Gaeumannomyces tritici (strain R3-111a-1)</name>
    <name type="common">Wheat and barley take-all root rot fungus</name>
    <name type="synonym">Gaeumannomyces graminis var. tritici</name>
    <dbReference type="NCBI Taxonomy" id="644352"/>
    <lineage>
        <taxon>Eukaryota</taxon>
        <taxon>Fungi</taxon>
        <taxon>Dikarya</taxon>
        <taxon>Ascomycota</taxon>
        <taxon>Pezizomycotina</taxon>
        <taxon>Sordariomycetes</taxon>
        <taxon>Sordariomycetidae</taxon>
        <taxon>Magnaporthales</taxon>
        <taxon>Magnaporthaceae</taxon>
        <taxon>Gaeumannomyces</taxon>
    </lineage>
</organism>
<keyword evidence="4" id="KW-1185">Reference proteome</keyword>
<proteinExistence type="predicted"/>
<reference evidence="2" key="3">
    <citation type="submission" date="2010-09" db="EMBL/GenBank/DDBJ databases">
        <title>Annotation of Gaeumannomyces graminis var. tritici R3-111a-1.</title>
        <authorList>
            <consortium name="The Broad Institute Genome Sequencing Platform"/>
            <person name="Ma L.-J."/>
            <person name="Dead R."/>
            <person name="Young S.K."/>
            <person name="Zeng Q."/>
            <person name="Gargeya S."/>
            <person name="Fitzgerald M."/>
            <person name="Haas B."/>
            <person name="Abouelleil A."/>
            <person name="Alvarado L."/>
            <person name="Arachchi H.M."/>
            <person name="Berlin A."/>
            <person name="Brown A."/>
            <person name="Chapman S.B."/>
            <person name="Chen Z."/>
            <person name="Dunbar C."/>
            <person name="Freedman E."/>
            <person name="Gearin G."/>
            <person name="Gellesch M."/>
            <person name="Goldberg J."/>
            <person name="Griggs A."/>
            <person name="Gujja S."/>
            <person name="Heiman D."/>
            <person name="Howarth C."/>
            <person name="Larson L."/>
            <person name="Lui A."/>
            <person name="MacDonald P.J.P."/>
            <person name="Mehta T."/>
            <person name="Montmayeur A."/>
            <person name="Murphy C."/>
            <person name="Neiman D."/>
            <person name="Pearson M."/>
            <person name="Priest M."/>
            <person name="Roberts A."/>
            <person name="Saif S."/>
            <person name="Shea T."/>
            <person name="Shenoy N."/>
            <person name="Sisk P."/>
            <person name="Stolte C."/>
            <person name="Sykes S."/>
            <person name="Yandava C."/>
            <person name="Wortman J."/>
            <person name="Nusbaum C."/>
            <person name="Birren B."/>
        </authorList>
    </citation>
    <scope>NUCLEOTIDE SEQUENCE</scope>
    <source>
        <strain evidence="2">R3-111a-1</strain>
    </source>
</reference>
<dbReference type="Proteomes" id="UP000006039">
    <property type="component" value="Unassembled WGS sequence"/>
</dbReference>
<feature type="region of interest" description="Disordered" evidence="1">
    <location>
        <begin position="788"/>
        <end position="835"/>
    </location>
</feature>
<protein>
    <submittedName>
        <fullName evidence="2 3">Uncharacterized protein</fullName>
    </submittedName>
</protein>
<feature type="region of interest" description="Disordered" evidence="1">
    <location>
        <begin position="397"/>
        <end position="473"/>
    </location>
</feature>
<feature type="compositionally biased region" description="Polar residues" evidence="1">
    <location>
        <begin position="131"/>
        <end position="144"/>
    </location>
</feature>
<feature type="compositionally biased region" description="Polar residues" evidence="1">
    <location>
        <begin position="882"/>
        <end position="893"/>
    </location>
</feature>
<reference evidence="3" key="5">
    <citation type="submission" date="2018-04" db="UniProtKB">
        <authorList>
            <consortium name="EnsemblFungi"/>
        </authorList>
    </citation>
    <scope>IDENTIFICATION</scope>
    <source>
        <strain evidence="3">R3-111a-1</strain>
    </source>
</reference>
<evidence type="ECO:0000313" key="4">
    <source>
        <dbReference type="Proteomes" id="UP000006039"/>
    </source>
</evidence>
<feature type="region of interest" description="Disordered" evidence="1">
    <location>
        <begin position="332"/>
        <end position="374"/>
    </location>
</feature>
<dbReference type="AlphaFoldDB" id="J3P888"/>
<evidence type="ECO:0000313" key="2">
    <source>
        <dbReference type="EMBL" id="EJT72871.1"/>
    </source>
</evidence>
<reference evidence="4" key="1">
    <citation type="submission" date="2010-07" db="EMBL/GenBank/DDBJ databases">
        <title>The genome sequence of Gaeumannomyces graminis var. tritici strain R3-111a-1.</title>
        <authorList>
            <consortium name="The Broad Institute Genome Sequencing Platform"/>
            <person name="Ma L.-J."/>
            <person name="Dead R."/>
            <person name="Young S."/>
            <person name="Zeng Q."/>
            <person name="Koehrsen M."/>
            <person name="Alvarado L."/>
            <person name="Berlin A."/>
            <person name="Chapman S.B."/>
            <person name="Chen Z."/>
            <person name="Freedman E."/>
            <person name="Gellesch M."/>
            <person name="Goldberg J."/>
            <person name="Griggs A."/>
            <person name="Gujja S."/>
            <person name="Heilman E.R."/>
            <person name="Heiman D."/>
            <person name="Hepburn T."/>
            <person name="Howarth C."/>
            <person name="Jen D."/>
            <person name="Larson L."/>
            <person name="Mehta T."/>
            <person name="Neiman D."/>
            <person name="Pearson M."/>
            <person name="Roberts A."/>
            <person name="Saif S."/>
            <person name="Shea T."/>
            <person name="Shenoy N."/>
            <person name="Sisk P."/>
            <person name="Stolte C."/>
            <person name="Sykes S."/>
            <person name="Walk T."/>
            <person name="White J."/>
            <person name="Yandava C."/>
            <person name="Haas B."/>
            <person name="Nusbaum C."/>
            <person name="Birren B."/>
        </authorList>
    </citation>
    <scope>NUCLEOTIDE SEQUENCE [LARGE SCALE GENOMIC DNA]</scope>
    <source>
        <strain evidence="4">R3-111a-1</strain>
    </source>
</reference>
<feature type="region of interest" description="Disordered" evidence="1">
    <location>
        <begin position="847"/>
        <end position="893"/>
    </location>
</feature>
<reference evidence="2" key="2">
    <citation type="submission" date="2010-07" db="EMBL/GenBank/DDBJ databases">
        <authorList>
            <consortium name="The Broad Institute Genome Sequencing Platform"/>
            <consortium name="Broad Institute Genome Sequencing Center for Infectious Disease"/>
            <person name="Ma L.-J."/>
            <person name="Dead R."/>
            <person name="Young S."/>
            <person name="Zeng Q."/>
            <person name="Koehrsen M."/>
            <person name="Alvarado L."/>
            <person name="Berlin A."/>
            <person name="Chapman S.B."/>
            <person name="Chen Z."/>
            <person name="Freedman E."/>
            <person name="Gellesch M."/>
            <person name="Goldberg J."/>
            <person name="Griggs A."/>
            <person name="Gujja S."/>
            <person name="Heilman E.R."/>
            <person name="Heiman D."/>
            <person name="Hepburn T."/>
            <person name="Howarth C."/>
            <person name="Jen D."/>
            <person name="Larson L."/>
            <person name="Mehta T."/>
            <person name="Neiman D."/>
            <person name="Pearson M."/>
            <person name="Roberts A."/>
            <person name="Saif S."/>
            <person name="Shea T."/>
            <person name="Shenoy N."/>
            <person name="Sisk P."/>
            <person name="Stolte C."/>
            <person name="Sykes S."/>
            <person name="Walk T."/>
            <person name="White J."/>
            <person name="Yandava C."/>
            <person name="Haas B."/>
            <person name="Nusbaum C."/>
            <person name="Birren B."/>
        </authorList>
    </citation>
    <scope>NUCLEOTIDE SEQUENCE</scope>
    <source>
        <strain evidence="2">R3-111a-1</strain>
    </source>
</reference>
<feature type="region of interest" description="Disordered" evidence="1">
    <location>
        <begin position="279"/>
        <end position="305"/>
    </location>
</feature>
<dbReference type="OrthoDB" id="5234704at2759"/>
<feature type="compositionally biased region" description="Low complexity" evidence="1">
    <location>
        <begin position="56"/>
        <end position="69"/>
    </location>
</feature>
<evidence type="ECO:0000256" key="1">
    <source>
        <dbReference type="SAM" id="MobiDB-lite"/>
    </source>
</evidence>
<reference evidence="3" key="4">
    <citation type="journal article" date="2015" name="G3 (Bethesda)">
        <title>Genome sequences of three phytopathogenic species of the Magnaporthaceae family of fungi.</title>
        <authorList>
            <person name="Okagaki L.H."/>
            <person name="Nunes C.C."/>
            <person name="Sailsbery J."/>
            <person name="Clay B."/>
            <person name="Brown D."/>
            <person name="John T."/>
            <person name="Oh Y."/>
            <person name="Young N."/>
            <person name="Fitzgerald M."/>
            <person name="Haas B.J."/>
            <person name="Zeng Q."/>
            <person name="Young S."/>
            <person name="Adiconis X."/>
            <person name="Fan L."/>
            <person name="Levin J.Z."/>
            <person name="Mitchell T.K."/>
            <person name="Okubara P.A."/>
            <person name="Farman M.L."/>
            <person name="Kohn L.M."/>
            <person name="Birren B."/>
            <person name="Ma L.-J."/>
            <person name="Dean R.A."/>
        </authorList>
    </citation>
    <scope>NUCLEOTIDE SEQUENCE</scope>
    <source>
        <strain evidence="3">R3-111a-1</strain>
    </source>
</reference>
<dbReference type="GeneID" id="20350181"/>
<dbReference type="EMBL" id="GL385399">
    <property type="protein sequence ID" value="EJT72871.1"/>
    <property type="molecule type" value="Genomic_DNA"/>
</dbReference>
<evidence type="ECO:0000313" key="3">
    <source>
        <dbReference type="EnsemblFungi" id="EJT72871"/>
    </source>
</evidence>
<dbReference type="eggNOG" id="ENOG502RMGX">
    <property type="taxonomic scope" value="Eukaryota"/>
</dbReference>
<feature type="compositionally biased region" description="Acidic residues" evidence="1">
    <location>
        <begin position="89"/>
        <end position="103"/>
    </location>
</feature>
<feature type="compositionally biased region" description="Polar residues" evidence="1">
    <location>
        <begin position="359"/>
        <end position="374"/>
    </location>
</feature>
<dbReference type="RefSeq" id="XP_009225845.1">
    <property type="nucleotide sequence ID" value="XM_009227581.1"/>
</dbReference>
<name>J3P888_GAET3</name>
<feature type="region of interest" description="Disordered" evidence="1">
    <location>
        <begin position="49"/>
        <end position="144"/>
    </location>
</feature>
<dbReference type="VEuPathDB" id="FungiDB:GGTG_09723"/>
<dbReference type="HOGENOM" id="CLU_314743_0_0_1"/>
<dbReference type="EnsemblFungi" id="EJT72871">
    <property type="protein sequence ID" value="EJT72871"/>
    <property type="gene ID" value="GGTG_09723"/>
</dbReference>
<feature type="region of interest" description="Disordered" evidence="1">
    <location>
        <begin position="538"/>
        <end position="607"/>
    </location>
</feature>